<comment type="caution">
    <text evidence="1">The sequence shown here is derived from an EMBL/GenBank/DDBJ whole genome shotgun (WGS) entry which is preliminary data.</text>
</comment>
<keyword evidence="2" id="KW-1185">Reference proteome</keyword>
<reference evidence="1 2" key="1">
    <citation type="submission" date="2023-07" db="EMBL/GenBank/DDBJ databases">
        <title>Sorghum-associated microbial communities from plants grown in Nebraska, USA.</title>
        <authorList>
            <person name="Schachtman D."/>
        </authorList>
    </citation>
    <scope>NUCLEOTIDE SEQUENCE [LARGE SCALE GENOMIC DNA]</scope>
    <source>
        <strain evidence="1 2">BE313</strain>
    </source>
</reference>
<protein>
    <recommendedName>
        <fullName evidence="3">Antitoxin Xre/MbcA/ParS-like toxin-binding domain-containing protein</fullName>
    </recommendedName>
</protein>
<proteinExistence type="predicted"/>
<sequence>MQQFVPPSVPPLAAQWPGLSMAGAILRQMTWAGHAAPRSTAGWQDDQQFVALMNAYRSSGGLARAQEVLELFVRRGGPDVATLARWVVQRDVLSFDWHTDNWMPLFQFDPADMRPLPQLRPVLAELTGVYSAWELAEWFTEPNAWLQGATPADRLGRDAAGVLDAARADRFVANG</sequence>
<accession>A0ABU2C4I1</accession>
<dbReference type="Proteomes" id="UP001180487">
    <property type="component" value="Unassembled WGS sequence"/>
</dbReference>
<evidence type="ECO:0000313" key="1">
    <source>
        <dbReference type="EMBL" id="MDR7376239.1"/>
    </source>
</evidence>
<dbReference type="RefSeq" id="WP_310371046.1">
    <property type="nucleotide sequence ID" value="NZ_JAVDXT010000001.1"/>
</dbReference>
<name>A0ABU2C4I1_9BURK</name>
<evidence type="ECO:0008006" key="3">
    <source>
        <dbReference type="Google" id="ProtNLM"/>
    </source>
</evidence>
<dbReference type="EMBL" id="JAVDXT010000001">
    <property type="protein sequence ID" value="MDR7376239.1"/>
    <property type="molecule type" value="Genomic_DNA"/>
</dbReference>
<gene>
    <name evidence="1" type="ORF">J2X19_000897</name>
</gene>
<organism evidence="1 2">
    <name type="scientific">Rhodoferax ferrireducens</name>
    <dbReference type="NCBI Taxonomy" id="192843"/>
    <lineage>
        <taxon>Bacteria</taxon>
        <taxon>Pseudomonadati</taxon>
        <taxon>Pseudomonadota</taxon>
        <taxon>Betaproteobacteria</taxon>
        <taxon>Burkholderiales</taxon>
        <taxon>Comamonadaceae</taxon>
        <taxon>Rhodoferax</taxon>
    </lineage>
</organism>
<evidence type="ECO:0000313" key="2">
    <source>
        <dbReference type="Proteomes" id="UP001180487"/>
    </source>
</evidence>